<feature type="region of interest" description="Disordered" evidence="1">
    <location>
        <begin position="666"/>
        <end position="698"/>
    </location>
</feature>
<dbReference type="Proteomes" id="UP001140513">
    <property type="component" value="Unassembled WGS sequence"/>
</dbReference>
<reference evidence="2" key="1">
    <citation type="submission" date="2022-10" db="EMBL/GenBank/DDBJ databases">
        <title>Tapping the CABI collections for fungal endophytes: first genome assemblies for Collariella, Neodidymelliopsis, Ascochyta clinopodiicola, Didymella pomorum, Didymosphaeria variabile, Neocosmospora piperis and Neocucurbitaria cava.</title>
        <authorList>
            <person name="Hill R."/>
        </authorList>
    </citation>
    <scope>NUCLEOTIDE SEQUENCE</scope>
    <source>
        <strain evidence="2">IMI 356815</strain>
    </source>
</reference>
<comment type="caution">
    <text evidence="2">The sequence shown here is derived from an EMBL/GenBank/DDBJ whole genome shotgun (WGS) entry which is preliminary data.</text>
</comment>
<proteinExistence type="predicted"/>
<dbReference type="GeneID" id="80906551"/>
<dbReference type="OrthoDB" id="3798881at2759"/>
<protein>
    <submittedName>
        <fullName evidence="2">Uncharacterized protein</fullName>
    </submittedName>
</protein>
<evidence type="ECO:0000313" key="2">
    <source>
        <dbReference type="EMBL" id="KAJ4358438.1"/>
    </source>
</evidence>
<evidence type="ECO:0000313" key="3">
    <source>
        <dbReference type="Proteomes" id="UP001140513"/>
    </source>
</evidence>
<feature type="compositionally biased region" description="Basic and acidic residues" evidence="1">
    <location>
        <begin position="910"/>
        <end position="923"/>
    </location>
</feature>
<feature type="region of interest" description="Disordered" evidence="1">
    <location>
        <begin position="98"/>
        <end position="123"/>
    </location>
</feature>
<dbReference type="EMBL" id="JAPEUX010000002">
    <property type="protein sequence ID" value="KAJ4358438.1"/>
    <property type="molecule type" value="Genomic_DNA"/>
</dbReference>
<feature type="compositionally biased region" description="Acidic residues" evidence="1">
    <location>
        <begin position="680"/>
        <end position="690"/>
    </location>
</feature>
<evidence type="ECO:0000256" key="1">
    <source>
        <dbReference type="SAM" id="MobiDB-lite"/>
    </source>
</evidence>
<name>A0A9W8XUK7_9PLEO</name>
<sequence length="1001" mass="109771">MADHLNLAAACISVIAFPHVENPLLPLITVAAGALPGRWFNPARVARAVTDISISWPSSLTKETNSLASVYQNITINLTTPKTDTTIFSAKFSPSSAPSPDVLSNDTINQPIPLHRPDTVDLPRFENDTADRVVNLSSSNPLSAEDRESNVFSTLTKSLPTASLLNKFFSSTTKSKASVNNHTIGENGIAATNDEPIKSDTIIKNDVATEDDNSAMDDDTPVQNGTIPEDDTFLKNSTVFKDDSVFKNDSLYNENTSTWMADLSSLLAPAPNIPYSNTSGIPRRSSPTAVDISSSFNHSVSNKFEPKNDSFHSTFGTFSASSTTNTSSISNVSRGSSSSITSSSSGKFNTFSTSQASSSAFARPSSVSFDPINDNISKPYPPPVSYYASGRTDYLPLLVFTGALNLVLGMFIREYRRLLKNAETSPALSRGTKTERVKLKVSDVTTVIETVPLESQLFLLRESGITESVTEPRTVLLQQTAAAKIIETVPLEPHCVLLRESGITELVIEPRTVLLQQTAASTITETMPLDTEPVSLQQTMVSTTSEAVPLDPKFAPFQHLQAKAQAETEPVDPKPVPLKFSKITEKETDPVSPSFTDTVAQADMVRPTPLGMADITIESTAPTAVLEGDAQEHTCFGCGTVPFKHECLGCRTTDAEQTDSVKQIDCDGQTVSDRQTGSVEQEDSIGEVDPVEPTNPSTPTPTQILAYEPFQHANSLWAHQQRTIDSLDLNVWPYAVREQAPEGWQNREDFTYPETPKPVLLPHTGSHLAEKRKGAGYVYRQDLKQWERIERFRENEAQRDYEEYVLGPGPATRSVERTESLFRPERKQLTEAERIEKNREHSRIKQKNRRQAEWLRHHGQGADQADNGQGDASANGGELSTTGPSKLDPNNPRNFTALGYKLQCKVPLASEDRRLKDPPKDVLRSPPAEVDATSLGEFPQAEAEEQDSIAPARLIFKAPPASEDKRNVTRLEENRLLCPRVEESASKSGELPQVDEEPSEW</sequence>
<gene>
    <name evidence="2" type="ORF">N0V89_003021</name>
</gene>
<feature type="region of interest" description="Disordered" evidence="1">
    <location>
        <begin position="979"/>
        <end position="1001"/>
    </location>
</feature>
<feature type="region of interest" description="Disordered" evidence="1">
    <location>
        <begin position="319"/>
        <end position="345"/>
    </location>
</feature>
<organism evidence="2 3">
    <name type="scientific">Didymosphaeria variabile</name>
    <dbReference type="NCBI Taxonomy" id="1932322"/>
    <lineage>
        <taxon>Eukaryota</taxon>
        <taxon>Fungi</taxon>
        <taxon>Dikarya</taxon>
        <taxon>Ascomycota</taxon>
        <taxon>Pezizomycotina</taxon>
        <taxon>Dothideomycetes</taxon>
        <taxon>Pleosporomycetidae</taxon>
        <taxon>Pleosporales</taxon>
        <taxon>Massarineae</taxon>
        <taxon>Didymosphaeriaceae</taxon>
        <taxon>Didymosphaeria</taxon>
    </lineage>
</organism>
<feature type="compositionally biased region" description="Basic and acidic residues" evidence="1">
    <location>
        <begin position="814"/>
        <end position="843"/>
    </location>
</feature>
<accession>A0A9W8XUK7</accession>
<dbReference type="AlphaFoldDB" id="A0A9W8XUK7"/>
<feature type="compositionally biased region" description="Low complexity" evidence="1">
    <location>
        <begin position="861"/>
        <end position="872"/>
    </location>
</feature>
<feature type="region of interest" description="Disordered" evidence="1">
    <location>
        <begin position="805"/>
        <end position="950"/>
    </location>
</feature>
<keyword evidence="3" id="KW-1185">Reference proteome</keyword>
<feature type="compositionally biased region" description="Polar residues" evidence="1">
    <location>
        <begin position="669"/>
        <end position="679"/>
    </location>
</feature>
<dbReference type="RefSeq" id="XP_056075297.1">
    <property type="nucleotide sequence ID" value="XM_056211824.1"/>
</dbReference>